<feature type="region of interest" description="Disordered" evidence="1">
    <location>
        <begin position="131"/>
        <end position="211"/>
    </location>
</feature>
<accession>A0A5N5QFB8</accession>
<proteinExistence type="predicted"/>
<evidence type="ECO:0000313" key="3">
    <source>
        <dbReference type="Proteomes" id="UP000383932"/>
    </source>
</evidence>
<dbReference type="EMBL" id="SSOP01000186">
    <property type="protein sequence ID" value="KAB5590223.1"/>
    <property type="molecule type" value="Genomic_DNA"/>
</dbReference>
<dbReference type="AlphaFoldDB" id="A0A5N5QFB8"/>
<feature type="compositionally biased region" description="Acidic residues" evidence="1">
    <location>
        <begin position="190"/>
        <end position="207"/>
    </location>
</feature>
<name>A0A5N5QFB8_9AGAM</name>
<comment type="caution">
    <text evidence="2">The sequence shown here is derived from an EMBL/GenBank/DDBJ whole genome shotgun (WGS) entry which is preliminary data.</text>
</comment>
<dbReference type="InterPro" id="IPR021858">
    <property type="entry name" value="Fun_TF"/>
</dbReference>
<feature type="compositionally biased region" description="Polar residues" evidence="1">
    <location>
        <begin position="165"/>
        <end position="184"/>
    </location>
</feature>
<dbReference type="OrthoDB" id="3240243at2759"/>
<sequence>MRRSKHATAATPYPLQKTSVSSSLGSIADANRTAARISVVPPSNFIDESRVDVGRSTITPEEQLDVSLLPRYLAEHTGSSSTLNDREHSVVDASRLQGDLDTAGGSLASSLRRPILDPSFNFSGPGTASPCLPQHHLPSAQPIPPRPCVTLRPDKTGPPDHSVPWSLTRSESASPGQNQLDSTNIPPPAESEDAEDDGGSTTSEDEDQVKVGEVMLRTPALDSNTRDNALPFVLQNYARWMNISLFEPSKVVNMMREGIIQKFFSSQEARKKVILVANVIGAFGRSSASSAKNLAIINHLRTEAYQRLNRFLSDKPAPRREQDMENALAALDHLIETVQLHRYSHNLLTLMKLFETAAPVFRRACSEPPEQLVNLPSLLLGPQHNLRLFASCDIFLGLLTARPTFFKYDIYYTRQMHERLVGDSGIEWLYGLPSLFLVLLAQINTLYEDFGTNVEPRCIARIEHDVQSVKTTIDELASPVSRIRKVTVQEGWRQVIYIYIYVVLCGACADDPRVMKSVKIFTKLIDTVKPGRNPDVFLYFPMMVAGAFAYRKEDRDLICSRILGLHELTRPGTYGDECMRVLTYIWEKADEEKRGVGWPDIRAGYRKIAGV</sequence>
<organism evidence="2 3">
    <name type="scientific">Ceratobasidium theobromae</name>
    <dbReference type="NCBI Taxonomy" id="1582974"/>
    <lineage>
        <taxon>Eukaryota</taxon>
        <taxon>Fungi</taxon>
        <taxon>Dikarya</taxon>
        <taxon>Basidiomycota</taxon>
        <taxon>Agaricomycotina</taxon>
        <taxon>Agaricomycetes</taxon>
        <taxon>Cantharellales</taxon>
        <taxon>Ceratobasidiaceae</taxon>
        <taxon>Ceratobasidium</taxon>
    </lineage>
</organism>
<reference evidence="2 3" key="1">
    <citation type="journal article" date="2019" name="Fungal Biol. Biotechnol.">
        <title>Draft genome sequence of fastidious pathogen Ceratobasidium theobromae, which causes vascular-streak dieback in Theobroma cacao.</title>
        <authorList>
            <person name="Ali S.S."/>
            <person name="Asman A."/>
            <person name="Shao J."/>
            <person name="Firmansyah A.P."/>
            <person name="Susilo A.W."/>
            <person name="Rosmana A."/>
            <person name="McMahon P."/>
            <person name="Junaid M."/>
            <person name="Guest D."/>
            <person name="Kheng T.Y."/>
            <person name="Meinhardt L.W."/>
            <person name="Bailey B.A."/>
        </authorList>
    </citation>
    <scope>NUCLEOTIDE SEQUENCE [LARGE SCALE GENOMIC DNA]</scope>
    <source>
        <strain evidence="2 3">CT2</strain>
    </source>
</reference>
<keyword evidence="3" id="KW-1185">Reference proteome</keyword>
<protein>
    <submittedName>
        <fullName evidence="2">Fungal-specific transcription factor domain containing protein</fullName>
    </submittedName>
</protein>
<evidence type="ECO:0000256" key="1">
    <source>
        <dbReference type="SAM" id="MobiDB-lite"/>
    </source>
</evidence>
<evidence type="ECO:0000313" key="2">
    <source>
        <dbReference type="EMBL" id="KAB5590223.1"/>
    </source>
</evidence>
<gene>
    <name evidence="2" type="ORF">CTheo_6326</name>
</gene>
<dbReference type="Proteomes" id="UP000383932">
    <property type="component" value="Unassembled WGS sequence"/>
</dbReference>
<dbReference type="Pfam" id="PF11951">
    <property type="entry name" value="Fungal_trans_2"/>
    <property type="match status" value="1"/>
</dbReference>
<feature type="region of interest" description="Disordered" evidence="1">
    <location>
        <begin position="1"/>
        <end position="22"/>
    </location>
</feature>